<keyword evidence="2" id="KW-1133">Transmembrane helix</keyword>
<reference evidence="3" key="1">
    <citation type="submission" date="2022-10" db="EMBL/GenBank/DDBJ databases">
        <title>Streptomyces beihaiensis sp. nov., a chitin degrading actinobacterium, isolated from shrimp pond soil.</title>
        <authorList>
            <person name="Xie J."/>
            <person name="Shen N."/>
        </authorList>
    </citation>
    <scope>NUCLEOTIDE SEQUENCE</scope>
    <source>
        <strain evidence="3">GXMU-J5</strain>
    </source>
</reference>
<dbReference type="Proteomes" id="UP001163064">
    <property type="component" value="Unassembled WGS sequence"/>
</dbReference>
<feature type="compositionally biased region" description="Gly residues" evidence="1">
    <location>
        <begin position="77"/>
        <end position="105"/>
    </location>
</feature>
<dbReference type="RefSeq" id="WP_266602240.1">
    <property type="nucleotide sequence ID" value="NZ_JAPHNL010000263.1"/>
</dbReference>
<evidence type="ECO:0000313" key="3">
    <source>
        <dbReference type="EMBL" id="MCX3062203.1"/>
    </source>
</evidence>
<comment type="caution">
    <text evidence="3">The sequence shown here is derived from an EMBL/GenBank/DDBJ whole genome shotgun (WGS) entry which is preliminary data.</text>
</comment>
<feature type="transmembrane region" description="Helical" evidence="2">
    <location>
        <begin position="52"/>
        <end position="69"/>
    </location>
</feature>
<evidence type="ECO:0000256" key="2">
    <source>
        <dbReference type="SAM" id="Phobius"/>
    </source>
</evidence>
<evidence type="ECO:0000313" key="4">
    <source>
        <dbReference type="Proteomes" id="UP001163064"/>
    </source>
</evidence>
<evidence type="ECO:0008006" key="5">
    <source>
        <dbReference type="Google" id="ProtNLM"/>
    </source>
</evidence>
<protein>
    <recommendedName>
        <fullName evidence="5">Integral membrane protein</fullName>
    </recommendedName>
</protein>
<evidence type="ECO:0000256" key="1">
    <source>
        <dbReference type="SAM" id="MobiDB-lite"/>
    </source>
</evidence>
<proteinExistence type="predicted"/>
<gene>
    <name evidence="3" type="ORF">OFY01_21050</name>
</gene>
<feature type="compositionally biased region" description="Basic and acidic residues" evidence="1">
    <location>
        <begin position="1"/>
        <end position="23"/>
    </location>
</feature>
<accession>A0ABT3U1Y2</accession>
<keyword evidence="4" id="KW-1185">Reference proteome</keyword>
<feature type="region of interest" description="Disordered" evidence="1">
    <location>
        <begin position="1"/>
        <end position="47"/>
    </location>
</feature>
<feature type="region of interest" description="Disordered" evidence="1">
    <location>
        <begin position="73"/>
        <end position="128"/>
    </location>
</feature>
<organism evidence="3 4">
    <name type="scientific">Streptomyces beihaiensis</name>
    <dbReference type="NCBI Taxonomy" id="2984495"/>
    <lineage>
        <taxon>Bacteria</taxon>
        <taxon>Bacillati</taxon>
        <taxon>Actinomycetota</taxon>
        <taxon>Actinomycetes</taxon>
        <taxon>Kitasatosporales</taxon>
        <taxon>Streptomycetaceae</taxon>
        <taxon>Streptomyces</taxon>
    </lineage>
</organism>
<keyword evidence="2" id="KW-0812">Transmembrane</keyword>
<feature type="region of interest" description="Disordered" evidence="1">
    <location>
        <begin position="261"/>
        <end position="284"/>
    </location>
</feature>
<dbReference type="EMBL" id="JAPHNL010000263">
    <property type="protein sequence ID" value="MCX3062203.1"/>
    <property type="molecule type" value="Genomic_DNA"/>
</dbReference>
<feature type="compositionally biased region" description="Gly residues" evidence="1">
    <location>
        <begin position="30"/>
        <end position="42"/>
    </location>
</feature>
<name>A0ABT3U1Y2_9ACTN</name>
<sequence>MSLSGGDRDDHDLYGDGHTRTRLPEQSGSGADGYGFGGAGGRRPGRSPSRSLVMIVGVVVLLVAAIALANRGDTSADGGGSGAGSARGTGAGAGTGTGTGTGTGSGAKADPTAPTGTKPVSGGAGFAHDEQGAQSAAANYAVKLGGDGMFNPDRRHAIVDAVYTPAAAAKLKGPMDKAYSPEFLKKLGLDAQGNPPQGSTFVSRTIPVGTKTIEYGSASAKVSVWYMGLLGISGTDSTNPVTTSWQTWTFNLQWSDGDWKVASDSQKNGPTPVPGDERASSSDAISKAIEEYGGFTYAR</sequence>
<keyword evidence="2" id="KW-0472">Membrane</keyword>